<name>A0AAV4G6R7_9GAST</name>
<dbReference type="GO" id="GO:0008568">
    <property type="term" value="F:microtubule severing ATPase activity"/>
    <property type="evidence" value="ECO:0007669"/>
    <property type="project" value="TreeGrafter"/>
</dbReference>
<reference evidence="5 6" key="1">
    <citation type="journal article" date="2021" name="Elife">
        <title>Chloroplast acquisition without the gene transfer in kleptoplastic sea slugs, Plakobranchus ocellatus.</title>
        <authorList>
            <person name="Maeda T."/>
            <person name="Takahashi S."/>
            <person name="Yoshida T."/>
            <person name="Shimamura S."/>
            <person name="Takaki Y."/>
            <person name="Nagai Y."/>
            <person name="Toyoda A."/>
            <person name="Suzuki Y."/>
            <person name="Arimoto A."/>
            <person name="Ishii H."/>
            <person name="Satoh N."/>
            <person name="Nishiyama T."/>
            <person name="Hasebe M."/>
            <person name="Maruyama T."/>
            <person name="Minagawa J."/>
            <person name="Obokata J."/>
            <person name="Shigenobu S."/>
        </authorList>
    </citation>
    <scope>NUCLEOTIDE SEQUENCE [LARGE SCALE GENOMIC DNA]</scope>
</reference>
<dbReference type="InterPro" id="IPR050304">
    <property type="entry name" value="MT-severing_AAA_ATPase"/>
</dbReference>
<dbReference type="Gene3D" id="3.40.50.300">
    <property type="entry name" value="P-loop containing nucleotide triphosphate hydrolases"/>
    <property type="match status" value="1"/>
</dbReference>
<dbReference type="GO" id="GO:0005524">
    <property type="term" value="F:ATP binding"/>
    <property type="evidence" value="ECO:0007669"/>
    <property type="project" value="UniProtKB-KW"/>
</dbReference>
<evidence type="ECO:0000313" key="6">
    <source>
        <dbReference type="Proteomes" id="UP000762676"/>
    </source>
</evidence>
<feature type="domain" description="Spastin/Vps4 C-terminal" evidence="4">
    <location>
        <begin position="30"/>
        <end position="64"/>
    </location>
</feature>
<organism evidence="5 6">
    <name type="scientific">Elysia marginata</name>
    <dbReference type="NCBI Taxonomy" id="1093978"/>
    <lineage>
        <taxon>Eukaryota</taxon>
        <taxon>Metazoa</taxon>
        <taxon>Spiralia</taxon>
        <taxon>Lophotrochozoa</taxon>
        <taxon>Mollusca</taxon>
        <taxon>Gastropoda</taxon>
        <taxon>Heterobranchia</taxon>
        <taxon>Euthyneura</taxon>
        <taxon>Panpulmonata</taxon>
        <taxon>Sacoglossa</taxon>
        <taxon>Placobranchoidea</taxon>
        <taxon>Plakobranchidae</taxon>
        <taxon>Elysia</taxon>
    </lineage>
</organism>
<dbReference type="InterPro" id="IPR027417">
    <property type="entry name" value="P-loop_NTPase"/>
</dbReference>
<dbReference type="EMBL" id="BMAT01001198">
    <property type="protein sequence ID" value="GFR81458.1"/>
    <property type="molecule type" value="Genomic_DNA"/>
</dbReference>
<proteinExistence type="inferred from homology"/>
<sequence length="68" mass="7754">MTNLCREAALGPIRSIPFDKMETITPDQVRPIQLADFEQALLQVRASVSHKDLELYTQWNQTYGSFGL</sequence>
<gene>
    <name evidence="5" type="ORF">ElyMa_000604800</name>
</gene>
<evidence type="ECO:0000256" key="3">
    <source>
        <dbReference type="ARBA" id="ARBA00022840"/>
    </source>
</evidence>
<comment type="similarity">
    <text evidence="1">Belongs to the AAA ATPase family.</text>
</comment>
<accession>A0AAV4G6R7</accession>
<dbReference type="PANTHER" id="PTHR23074:SF17">
    <property type="entry name" value="FIDGETIN-LIKE PROTEIN 1"/>
    <property type="match status" value="1"/>
</dbReference>
<dbReference type="PANTHER" id="PTHR23074">
    <property type="entry name" value="AAA DOMAIN-CONTAINING"/>
    <property type="match status" value="1"/>
</dbReference>
<keyword evidence="3" id="KW-0067">ATP-binding</keyword>
<evidence type="ECO:0000256" key="2">
    <source>
        <dbReference type="ARBA" id="ARBA00022741"/>
    </source>
</evidence>
<dbReference type="Gene3D" id="1.10.8.60">
    <property type="match status" value="1"/>
</dbReference>
<comment type="caution">
    <text evidence="5">The sequence shown here is derived from an EMBL/GenBank/DDBJ whole genome shotgun (WGS) entry which is preliminary data.</text>
</comment>
<keyword evidence="2" id="KW-0547">Nucleotide-binding</keyword>
<dbReference type="Pfam" id="PF09336">
    <property type="entry name" value="Vps4_C"/>
    <property type="match status" value="1"/>
</dbReference>
<dbReference type="InterPro" id="IPR015415">
    <property type="entry name" value="Spast_Vps4_C"/>
</dbReference>
<evidence type="ECO:0000259" key="4">
    <source>
        <dbReference type="Pfam" id="PF09336"/>
    </source>
</evidence>
<protein>
    <submittedName>
        <fullName evidence="5">Fidgetin-like protein 1</fullName>
    </submittedName>
</protein>
<dbReference type="AlphaFoldDB" id="A0AAV4G6R7"/>
<keyword evidence="6" id="KW-1185">Reference proteome</keyword>
<dbReference type="Proteomes" id="UP000762676">
    <property type="component" value="Unassembled WGS sequence"/>
</dbReference>
<evidence type="ECO:0000256" key="1">
    <source>
        <dbReference type="ARBA" id="ARBA00006914"/>
    </source>
</evidence>
<evidence type="ECO:0000313" key="5">
    <source>
        <dbReference type="EMBL" id="GFR81458.1"/>
    </source>
</evidence>
<dbReference type="GO" id="GO:0016887">
    <property type="term" value="F:ATP hydrolysis activity"/>
    <property type="evidence" value="ECO:0007669"/>
    <property type="project" value="TreeGrafter"/>
</dbReference>